<reference evidence="9" key="1">
    <citation type="journal article" date="2014" name="Insect Biochem. Mol. Biol.">
        <title>An insight into the sialome of the frog biting fly, Corethrella appendiculata.</title>
        <authorList>
            <person name="Ribeiro J.M.C."/>
            <person name="Chagas A.C."/>
            <person name="Pham V.M."/>
            <person name="Lounibos L.P."/>
            <person name="Calvo E."/>
        </authorList>
    </citation>
    <scope>NUCLEOTIDE SEQUENCE</scope>
    <source>
        <tissue evidence="9">Salivary glands</tissue>
    </source>
</reference>
<comment type="similarity">
    <text evidence="6 7">Belongs to the MPP10 family.</text>
</comment>
<comment type="function">
    <text evidence="7">Involved in nucleolar processing of pre-18S ribosomal RNA.</text>
</comment>
<comment type="subcellular location">
    <subcellularLocation>
        <location evidence="1 7">Nucleus</location>
        <location evidence="1 7">Nucleolus</location>
    </subcellularLocation>
</comment>
<evidence type="ECO:0000313" key="9">
    <source>
        <dbReference type="EMBL" id="JAB58980.1"/>
    </source>
</evidence>
<feature type="region of interest" description="Disordered" evidence="8">
    <location>
        <begin position="121"/>
        <end position="167"/>
    </location>
</feature>
<evidence type="ECO:0000256" key="6">
    <source>
        <dbReference type="ARBA" id="ARBA00029455"/>
    </source>
</evidence>
<dbReference type="GO" id="GO:0006364">
    <property type="term" value="P:rRNA processing"/>
    <property type="evidence" value="ECO:0007669"/>
    <property type="project" value="UniProtKB-KW"/>
</dbReference>
<evidence type="ECO:0000256" key="7">
    <source>
        <dbReference type="PIRNR" id="PIRNR017300"/>
    </source>
</evidence>
<dbReference type="PANTHER" id="PTHR17039">
    <property type="entry name" value="U3 SMALL NUCLEOLAR RIBONUCLEOPROTEIN PROTEIN MPP10"/>
    <property type="match status" value="1"/>
</dbReference>
<feature type="compositionally biased region" description="Basic and acidic residues" evidence="8">
    <location>
        <begin position="497"/>
        <end position="512"/>
    </location>
</feature>
<feature type="region of interest" description="Disordered" evidence="8">
    <location>
        <begin position="594"/>
        <end position="614"/>
    </location>
</feature>
<feature type="compositionally biased region" description="Basic residues" evidence="8">
    <location>
        <begin position="513"/>
        <end position="525"/>
    </location>
</feature>
<evidence type="ECO:0000256" key="1">
    <source>
        <dbReference type="ARBA" id="ARBA00004604"/>
    </source>
</evidence>
<keyword evidence="3 7" id="KW-0698">rRNA processing</keyword>
<proteinExistence type="evidence at transcript level"/>
<feature type="region of interest" description="Disordered" evidence="8">
    <location>
        <begin position="181"/>
        <end position="298"/>
    </location>
</feature>
<keyword evidence="4 7" id="KW-0539">Nucleus</keyword>
<name>U5EMS2_9DIPT</name>
<dbReference type="InterPro" id="IPR012173">
    <property type="entry name" value="Mpp10"/>
</dbReference>
<dbReference type="GO" id="GO:0005732">
    <property type="term" value="C:sno(s)RNA-containing ribonucleoprotein complex"/>
    <property type="evidence" value="ECO:0007669"/>
    <property type="project" value="UniProtKB-UniRule"/>
</dbReference>
<evidence type="ECO:0000256" key="5">
    <source>
        <dbReference type="ARBA" id="ARBA00023274"/>
    </source>
</evidence>
<dbReference type="GO" id="GO:0032040">
    <property type="term" value="C:small-subunit processome"/>
    <property type="evidence" value="ECO:0007669"/>
    <property type="project" value="TreeGrafter"/>
</dbReference>
<feature type="compositionally biased region" description="Basic and acidic residues" evidence="8">
    <location>
        <begin position="181"/>
        <end position="190"/>
    </location>
</feature>
<dbReference type="EMBL" id="GANO01000891">
    <property type="protein sequence ID" value="JAB58980.1"/>
    <property type="molecule type" value="mRNA"/>
</dbReference>
<evidence type="ECO:0000256" key="8">
    <source>
        <dbReference type="SAM" id="MobiDB-lite"/>
    </source>
</evidence>
<evidence type="ECO:0000256" key="4">
    <source>
        <dbReference type="ARBA" id="ARBA00023242"/>
    </source>
</evidence>
<evidence type="ECO:0000256" key="3">
    <source>
        <dbReference type="ARBA" id="ARBA00022552"/>
    </source>
</evidence>
<dbReference type="PANTHER" id="PTHR17039:SF0">
    <property type="entry name" value="U3 SMALL NUCLEOLAR RIBONUCLEOPROTEIN PROTEIN MPP10"/>
    <property type="match status" value="1"/>
</dbReference>
<feature type="compositionally biased region" description="Basic and acidic residues" evidence="8">
    <location>
        <begin position="275"/>
        <end position="298"/>
    </location>
</feature>
<keyword evidence="5 7" id="KW-0687">Ribonucleoprotein</keyword>
<organism evidence="9">
    <name type="scientific">Corethrella appendiculata</name>
    <dbReference type="NCBI Taxonomy" id="1370023"/>
    <lineage>
        <taxon>Eukaryota</taxon>
        <taxon>Metazoa</taxon>
        <taxon>Ecdysozoa</taxon>
        <taxon>Arthropoda</taxon>
        <taxon>Hexapoda</taxon>
        <taxon>Insecta</taxon>
        <taxon>Pterygota</taxon>
        <taxon>Neoptera</taxon>
        <taxon>Endopterygota</taxon>
        <taxon>Diptera</taxon>
        <taxon>Nematocera</taxon>
        <taxon>Culicoidea</taxon>
        <taxon>Chaoboridae</taxon>
        <taxon>Corethrella</taxon>
    </lineage>
</organism>
<protein>
    <recommendedName>
        <fullName evidence="7">U3 small nucleolar ribonucleoprotein protein MPP10</fullName>
    </recommendedName>
</protein>
<dbReference type="Pfam" id="PF04006">
    <property type="entry name" value="Mpp10"/>
    <property type="match status" value="1"/>
</dbReference>
<dbReference type="AlphaFoldDB" id="U5EMS2"/>
<dbReference type="GO" id="GO:0034457">
    <property type="term" value="C:Mpp10 complex"/>
    <property type="evidence" value="ECO:0007669"/>
    <property type="project" value="UniProtKB-UniRule"/>
</dbReference>
<accession>U5EMS2</accession>
<sequence>MIKLKHSKKDTKSFLKKALKKFNENTKNPEIFLSIQQENSENIKNLLKSLYDFSKTLENDGKTNATESLPELIIESLDEEQIWNQLELQNSELFNENLTKTSNLLSFDEKKYQLNYNLPENGAVSASESDEKSSDQEMPSENESDKEEIIEKKSKKSRQSKNSSVLDDQFFKLDEMNKFLDDEDKREMRKTSGKPDNSLIEIDYFNDNISELDDDGSDDEINYSNFFDDEEDENSQPDNESSENEESSKRKVKFDLSSNKEKYLSDDNDFEENENDYKNNDNESDTEKPKSSFELRQEKLQKQIDRLEDRAMKEKSWQLKGEVTADSRPQNSLLEEILDFESTTRPAPVITEETTMKLEDIIRQRIKDKSWDDVERKIKPVDNPQEYRKQLVLDSEKSKLSLAELYEKDYLNKVAKPNEDDPVEEEPKEHKEIRKLMKSLIAKLDALSNYHFTPKPAIPELKIITNTPAINMEEVAPISFSNAAMLAPEEVKRKLKGDVLGKDERTKTDKNRERRKKKRLQKAKHKREEQQLLEREAKGIKNNSLDVKKKLLDKVTKNTNVNLMNDTGSTKALKTSKAFFTQLQDEVSTQIKSKSKAETTNRNKKAFTATHLKL</sequence>
<evidence type="ECO:0000256" key="2">
    <source>
        <dbReference type="ARBA" id="ARBA00022517"/>
    </source>
</evidence>
<dbReference type="PIRSF" id="PIRSF017300">
    <property type="entry name" value="snoRNP_Mpp10"/>
    <property type="match status" value="1"/>
</dbReference>
<keyword evidence="2 7" id="KW-0690">Ribosome biogenesis</keyword>
<feature type="region of interest" description="Disordered" evidence="8">
    <location>
        <begin position="497"/>
        <end position="529"/>
    </location>
</feature>
<feature type="compositionally biased region" description="Acidic residues" evidence="8">
    <location>
        <begin position="210"/>
        <end position="245"/>
    </location>
</feature>